<name>H3DBH9_TETNG</name>
<dbReference type="InterPro" id="IPR000719">
    <property type="entry name" value="Prot_kinase_dom"/>
</dbReference>
<accession>H3DBH9</accession>
<organism evidence="2 3">
    <name type="scientific">Tetraodon nigroviridis</name>
    <name type="common">Spotted green pufferfish</name>
    <name type="synonym">Chelonodon nigroviridis</name>
    <dbReference type="NCBI Taxonomy" id="99883"/>
    <lineage>
        <taxon>Eukaryota</taxon>
        <taxon>Metazoa</taxon>
        <taxon>Chordata</taxon>
        <taxon>Craniata</taxon>
        <taxon>Vertebrata</taxon>
        <taxon>Euteleostomi</taxon>
        <taxon>Actinopterygii</taxon>
        <taxon>Neopterygii</taxon>
        <taxon>Teleostei</taxon>
        <taxon>Neoteleostei</taxon>
        <taxon>Acanthomorphata</taxon>
        <taxon>Eupercaria</taxon>
        <taxon>Tetraodontiformes</taxon>
        <taxon>Tetradontoidea</taxon>
        <taxon>Tetraodontidae</taxon>
        <taxon>Tetraodon</taxon>
    </lineage>
</organism>
<dbReference type="Ensembl" id="ENSTNIT00000018095.1">
    <property type="protein sequence ID" value="ENSTNIP00000017871.1"/>
    <property type="gene ID" value="ENSTNIG00000014830.1"/>
</dbReference>
<keyword evidence="3" id="KW-1185">Reference proteome</keyword>
<dbReference type="HOGENOM" id="CLU_2235736_0_0_1"/>
<dbReference type="GO" id="GO:0004672">
    <property type="term" value="F:protein kinase activity"/>
    <property type="evidence" value="ECO:0007669"/>
    <property type="project" value="InterPro"/>
</dbReference>
<dbReference type="SUPFAM" id="SSF56112">
    <property type="entry name" value="Protein kinase-like (PK-like)"/>
    <property type="match status" value="1"/>
</dbReference>
<evidence type="ECO:0000259" key="1">
    <source>
        <dbReference type="PROSITE" id="PS50011"/>
    </source>
</evidence>
<dbReference type="AlphaFoldDB" id="H3DBH9"/>
<sequence length="105" mass="12161">MNTEKAVAVKILKNVNAVKQVQREMLFLQIANSLNHPNILRLFEEFTSNGRECLVFEMLHRDLHDTISLYPNDMPLSTIRSNCKAAVYGTGCSQYCWCYTHRHKT</sequence>
<feature type="domain" description="Protein kinase" evidence="1">
    <location>
        <begin position="1"/>
        <end position="105"/>
    </location>
</feature>
<reference evidence="2" key="2">
    <citation type="submission" date="2025-08" db="UniProtKB">
        <authorList>
            <consortium name="Ensembl"/>
        </authorList>
    </citation>
    <scope>IDENTIFICATION</scope>
</reference>
<evidence type="ECO:0000313" key="3">
    <source>
        <dbReference type="Proteomes" id="UP000007303"/>
    </source>
</evidence>
<dbReference type="InParanoid" id="H3DBH9"/>
<evidence type="ECO:0000313" key="2">
    <source>
        <dbReference type="Ensembl" id="ENSTNIP00000017871.1"/>
    </source>
</evidence>
<protein>
    <recommendedName>
        <fullName evidence="1">Protein kinase domain-containing protein</fullName>
    </recommendedName>
</protein>
<reference evidence="2" key="3">
    <citation type="submission" date="2025-09" db="UniProtKB">
        <authorList>
            <consortium name="Ensembl"/>
        </authorList>
    </citation>
    <scope>IDENTIFICATION</scope>
</reference>
<proteinExistence type="predicted"/>
<reference evidence="3" key="1">
    <citation type="journal article" date="2004" name="Nature">
        <title>Genome duplication in the teleost fish Tetraodon nigroviridis reveals the early vertebrate proto-karyotype.</title>
        <authorList>
            <person name="Jaillon O."/>
            <person name="Aury J.-M."/>
            <person name="Brunet F."/>
            <person name="Petit J.-L."/>
            <person name="Stange-Thomann N."/>
            <person name="Mauceli E."/>
            <person name="Bouneau L."/>
            <person name="Fischer C."/>
            <person name="Ozouf-Costaz C."/>
            <person name="Bernot A."/>
            <person name="Nicaud S."/>
            <person name="Jaffe D."/>
            <person name="Fisher S."/>
            <person name="Lutfalla G."/>
            <person name="Dossat C."/>
            <person name="Segurens B."/>
            <person name="Dasilva C."/>
            <person name="Salanoubat M."/>
            <person name="Levy M."/>
            <person name="Boudet N."/>
            <person name="Castellano S."/>
            <person name="Anthouard V."/>
            <person name="Jubin C."/>
            <person name="Castelli V."/>
            <person name="Katinka M."/>
            <person name="Vacherie B."/>
            <person name="Biemont C."/>
            <person name="Skalli Z."/>
            <person name="Cattolico L."/>
            <person name="Poulain J."/>
            <person name="De Berardinis V."/>
            <person name="Cruaud C."/>
            <person name="Duprat S."/>
            <person name="Brottier P."/>
            <person name="Coutanceau J.-P."/>
            <person name="Gouzy J."/>
            <person name="Parra G."/>
            <person name="Lardier G."/>
            <person name="Chapple C."/>
            <person name="McKernan K.J."/>
            <person name="McEwan P."/>
            <person name="Bosak S."/>
            <person name="Kellis M."/>
            <person name="Volff J.-N."/>
            <person name="Guigo R."/>
            <person name="Zody M.C."/>
            <person name="Mesirov J."/>
            <person name="Lindblad-Toh K."/>
            <person name="Birren B."/>
            <person name="Nusbaum C."/>
            <person name="Kahn D."/>
            <person name="Robinson-Rechavi M."/>
            <person name="Laudet V."/>
            <person name="Schachter V."/>
            <person name="Quetier F."/>
            <person name="Saurin W."/>
            <person name="Scarpelli C."/>
            <person name="Wincker P."/>
            <person name="Lander E.S."/>
            <person name="Weissenbach J."/>
            <person name="Roest Crollius H."/>
        </authorList>
    </citation>
    <scope>NUCLEOTIDE SEQUENCE [LARGE SCALE GENOMIC DNA]</scope>
</reference>
<dbReference type="PROSITE" id="PS50011">
    <property type="entry name" value="PROTEIN_KINASE_DOM"/>
    <property type="match status" value="1"/>
</dbReference>
<dbReference type="InterPro" id="IPR011009">
    <property type="entry name" value="Kinase-like_dom_sf"/>
</dbReference>
<dbReference type="Gene3D" id="1.10.510.10">
    <property type="entry name" value="Transferase(Phosphotransferase) domain 1"/>
    <property type="match status" value="1"/>
</dbReference>
<dbReference type="Proteomes" id="UP000007303">
    <property type="component" value="Unassembled WGS sequence"/>
</dbReference>
<dbReference type="GO" id="GO:0005524">
    <property type="term" value="F:ATP binding"/>
    <property type="evidence" value="ECO:0007669"/>
    <property type="project" value="InterPro"/>
</dbReference>